<dbReference type="SUPFAM" id="SSF53850">
    <property type="entry name" value="Periplasmic binding protein-like II"/>
    <property type="match status" value="1"/>
</dbReference>
<dbReference type="Gene3D" id="3.40.190.10">
    <property type="entry name" value="Periplasmic binding protein-like II"/>
    <property type="match status" value="2"/>
</dbReference>
<evidence type="ECO:0000256" key="1">
    <source>
        <dbReference type="SAM" id="SignalP"/>
    </source>
</evidence>
<dbReference type="KEGG" id="gso:PH603_14490"/>
<evidence type="ECO:0000313" key="2">
    <source>
        <dbReference type="EMBL" id="WCL53746.1"/>
    </source>
</evidence>
<dbReference type="AlphaFoldDB" id="A0AAF0BLY7"/>
<sequence>MRIPLRIVSCLMASLWLYALPATAEDKLPVVDIYLDRGTEVLIRKDRDRYAVAAVDKLKRFMDRTGLRYRLRYLPWSRAMRLIEKNPKALIYQLLRTPEREERFHWIMQVFDGDALHLIALDTTPEARLKLPEILKGNTLIGCQKATAHCDVVRKLGVSEERIMEVPAAVPTALEQMLLRQRVDFIIAYKSTARSNFDALGEDPARAVFITPLDSSDDYLAAPAGIDPAILAKLLAVPLADFPLLETPSR</sequence>
<proteinExistence type="predicted"/>
<reference evidence="2" key="1">
    <citation type="submission" date="2023-01" db="EMBL/GenBank/DDBJ databases">
        <title>The genome sequence of Kordiimonadaceae bacterium 6D33.</title>
        <authorList>
            <person name="Liu Y."/>
        </authorList>
    </citation>
    <scope>NUCLEOTIDE SEQUENCE</scope>
    <source>
        <strain evidence="2">6D33</strain>
    </source>
</reference>
<evidence type="ECO:0000313" key="3">
    <source>
        <dbReference type="Proteomes" id="UP001217500"/>
    </source>
</evidence>
<dbReference type="EMBL" id="CP116805">
    <property type="protein sequence ID" value="WCL53746.1"/>
    <property type="molecule type" value="Genomic_DNA"/>
</dbReference>
<feature type="chain" id="PRO_5042278598" description="Solute-binding protein family 3/N-terminal domain-containing protein" evidence="1">
    <location>
        <begin position="25"/>
        <end position="250"/>
    </location>
</feature>
<organism evidence="2 3">
    <name type="scientific">Gimibacter soli</name>
    <dbReference type="NCBI Taxonomy" id="3024400"/>
    <lineage>
        <taxon>Bacteria</taxon>
        <taxon>Pseudomonadati</taxon>
        <taxon>Pseudomonadota</taxon>
        <taxon>Alphaproteobacteria</taxon>
        <taxon>Kordiimonadales</taxon>
        <taxon>Temperatibacteraceae</taxon>
        <taxon>Gimibacter</taxon>
    </lineage>
</organism>
<gene>
    <name evidence="2" type="ORF">PH603_14490</name>
</gene>
<keyword evidence="3" id="KW-1185">Reference proteome</keyword>
<dbReference type="Proteomes" id="UP001217500">
    <property type="component" value="Chromosome"/>
</dbReference>
<accession>A0AAF0BLY7</accession>
<protein>
    <recommendedName>
        <fullName evidence="4">Solute-binding protein family 3/N-terminal domain-containing protein</fullName>
    </recommendedName>
</protein>
<name>A0AAF0BLY7_9PROT</name>
<keyword evidence="1" id="KW-0732">Signal</keyword>
<feature type="signal peptide" evidence="1">
    <location>
        <begin position="1"/>
        <end position="24"/>
    </location>
</feature>
<evidence type="ECO:0008006" key="4">
    <source>
        <dbReference type="Google" id="ProtNLM"/>
    </source>
</evidence>
<dbReference type="RefSeq" id="WP_289503314.1">
    <property type="nucleotide sequence ID" value="NZ_CP116805.1"/>
</dbReference>